<keyword evidence="1" id="KW-0472">Membrane</keyword>
<evidence type="ECO:0000313" key="2">
    <source>
        <dbReference type="EMBL" id="KAF7800671.1"/>
    </source>
</evidence>
<reference evidence="2" key="1">
    <citation type="submission" date="2020-09" db="EMBL/GenBank/DDBJ databases">
        <title>Genome-Enabled Discovery of Anthraquinone Biosynthesis in Senna tora.</title>
        <authorList>
            <person name="Kang S.-H."/>
            <person name="Pandey R.P."/>
            <person name="Lee C.-M."/>
            <person name="Sim J.-S."/>
            <person name="Jeong J.-T."/>
            <person name="Choi B.-S."/>
            <person name="Jung M."/>
            <person name="Ginzburg D."/>
            <person name="Zhao K."/>
            <person name="Won S.Y."/>
            <person name="Oh T.-J."/>
            <person name="Yu Y."/>
            <person name="Kim N.-H."/>
            <person name="Lee O.R."/>
            <person name="Lee T.-H."/>
            <person name="Bashyal P."/>
            <person name="Kim T.-S."/>
            <person name="Lee W.-H."/>
            <person name="Kawkins C."/>
            <person name="Kim C.-K."/>
            <person name="Kim J.S."/>
            <person name="Ahn B.O."/>
            <person name="Rhee S.Y."/>
            <person name="Sohng J.K."/>
        </authorList>
    </citation>
    <scope>NUCLEOTIDE SEQUENCE</scope>
    <source>
        <tissue evidence="2">Leaf</tissue>
    </source>
</reference>
<comment type="caution">
    <text evidence="2">The sequence shown here is derived from an EMBL/GenBank/DDBJ whole genome shotgun (WGS) entry which is preliminary data.</text>
</comment>
<evidence type="ECO:0000256" key="1">
    <source>
        <dbReference type="SAM" id="Phobius"/>
    </source>
</evidence>
<gene>
    <name evidence="2" type="ORF">G2W53_044849</name>
</gene>
<dbReference type="Proteomes" id="UP000634136">
    <property type="component" value="Unassembled WGS sequence"/>
</dbReference>
<proteinExistence type="predicted"/>
<accession>A0A834SCA5</accession>
<feature type="transmembrane region" description="Helical" evidence="1">
    <location>
        <begin position="22"/>
        <end position="44"/>
    </location>
</feature>
<dbReference type="AlphaFoldDB" id="A0A834SCA5"/>
<keyword evidence="3" id="KW-1185">Reference proteome</keyword>
<protein>
    <submittedName>
        <fullName evidence="2">Uncharacterized protein</fullName>
    </submittedName>
</protein>
<evidence type="ECO:0000313" key="3">
    <source>
        <dbReference type="Proteomes" id="UP000634136"/>
    </source>
</evidence>
<sequence>MDHDLTAVKLCLDCGLGAKLSFFPHLLIGGQILSFHTPFLAFLGRETLKFLTEKLRVIKSGGPGSFGAIRSAISVRGKFGAKRKALEERGRKLDAKKGELALREEVVKLKREVVEAHYIREMREL</sequence>
<keyword evidence="1" id="KW-0812">Transmembrane</keyword>
<name>A0A834SCA5_9FABA</name>
<keyword evidence="1" id="KW-1133">Transmembrane helix</keyword>
<organism evidence="2 3">
    <name type="scientific">Senna tora</name>
    <dbReference type="NCBI Taxonomy" id="362788"/>
    <lineage>
        <taxon>Eukaryota</taxon>
        <taxon>Viridiplantae</taxon>
        <taxon>Streptophyta</taxon>
        <taxon>Embryophyta</taxon>
        <taxon>Tracheophyta</taxon>
        <taxon>Spermatophyta</taxon>
        <taxon>Magnoliopsida</taxon>
        <taxon>eudicotyledons</taxon>
        <taxon>Gunneridae</taxon>
        <taxon>Pentapetalae</taxon>
        <taxon>rosids</taxon>
        <taxon>fabids</taxon>
        <taxon>Fabales</taxon>
        <taxon>Fabaceae</taxon>
        <taxon>Caesalpinioideae</taxon>
        <taxon>Cassia clade</taxon>
        <taxon>Senna</taxon>
    </lineage>
</organism>
<dbReference type="EMBL" id="JAAIUW010000244">
    <property type="protein sequence ID" value="KAF7800671.1"/>
    <property type="molecule type" value="Genomic_DNA"/>
</dbReference>